<evidence type="ECO:0000256" key="1">
    <source>
        <dbReference type="ARBA" id="ARBA00004340"/>
    </source>
</evidence>
<evidence type="ECO:0000256" key="2">
    <source>
        <dbReference type="ARBA" id="ARBA00004613"/>
    </source>
</evidence>
<dbReference type="AlphaFoldDB" id="A0A9N9F2C9"/>
<dbReference type="OrthoDB" id="2426205at2759"/>
<keyword evidence="3" id="KW-0964">Secreted</keyword>
<dbReference type="InterPro" id="IPR045379">
    <property type="entry name" value="Crinkler_N"/>
</dbReference>
<dbReference type="SUPFAM" id="SSF52540">
    <property type="entry name" value="P-loop containing nucleoside triphosphate hydrolases"/>
    <property type="match status" value="1"/>
</dbReference>
<accession>A0A9N9F2C9</accession>
<name>A0A9N9F2C9_9GLOM</name>
<evidence type="ECO:0000259" key="4">
    <source>
        <dbReference type="Pfam" id="PF20147"/>
    </source>
</evidence>
<dbReference type="EMBL" id="CAJVPS010000724">
    <property type="protein sequence ID" value="CAG8505192.1"/>
    <property type="molecule type" value="Genomic_DNA"/>
</dbReference>
<sequence length="278" mass="31854">MVFCLVLGEVPAKRKLFVVDITENILTVSHLQSAIKKAKENTFGYIDEMILYYENLKGIELFPADGIPGDFSEQPLSVKIIHIIVQPPITTDNIDTTTFMLGPLSEYMSVKGNEIILSNRVMLNAQDELILNNGESVVEESEKITMNFVKFLRLRKSPDGIVYRISTQDIHVLIKSYLQMIEKIEYGVHHDKRGCIIIGSPGIGKTHFSLYLAFYIIRRYSPADIIYEQLFKSYDYALRIKPNASAMRISNLQLEHPHDSFYIADSDRYIRSPVRIKD</sequence>
<evidence type="ECO:0000256" key="3">
    <source>
        <dbReference type="ARBA" id="ARBA00022525"/>
    </source>
</evidence>
<dbReference type="GO" id="GO:0005576">
    <property type="term" value="C:extracellular region"/>
    <property type="evidence" value="ECO:0007669"/>
    <property type="project" value="UniProtKB-SubCell"/>
</dbReference>
<dbReference type="GO" id="GO:0043657">
    <property type="term" value="C:host cell"/>
    <property type="evidence" value="ECO:0007669"/>
    <property type="project" value="UniProtKB-SubCell"/>
</dbReference>
<dbReference type="Pfam" id="PF20147">
    <property type="entry name" value="Crinkler"/>
    <property type="match status" value="1"/>
</dbReference>
<comment type="caution">
    <text evidence="5">The sequence shown here is derived from an EMBL/GenBank/DDBJ whole genome shotgun (WGS) entry which is preliminary data.</text>
</comment>
<reference evidence="5" key="1">
    <citation type="submission" date="2021-06" db="EMBL/GenBank/DDBJ databases">
        <authorList>
            <person name="Kallberg Y."/>
            <person name="Tangrot J."/>
            <person name="Rosling A."/>
        </authorList>
    </citation>
    <scope>NUCLEOTIDE SEQUENCE</scope>
    <source>
        <strain evidence="5">FL130A</strain>
    </source>
</reference>
<keyword evidence="6" id="KW-1185">Reference proteome</keyword>
<dbReference type="Proteomes" id="UP000789508">
    <property type="component" value="Unassembled WGS sequence"/>
</dbReference>
<dbReference type="InterPro" id="IPR027417">
    <property type="entry name" value="P-loop_NTPase"/>
</dbReference>
<proteinExistence type="predicted"/>
<evidence type="ECO:0000313" key="5">
    <source>
        <dbReference type="EMBL" id="CAG8505192.1"/>
    </source>
</evidence>
<evidence type="ECO:0000313" key="6">
    <source>
        <dbReference type="Proteomes" id="UP000789508"/>
    </source>
</evidence>
<feature type="domain" description="Crinkler effector protein N-terminal" evidence="4">
    <location>
        <begin position="3"/>
        <end position="49"/>
    </location>
</feature>
<protein>
    <submittedName>
        <fullName evidence="5">7523_t:CDS:1</fullName>
    </submittedName>
</protein>
<comment type="subcellular location">
    <subcellularLocation>
        <location evidence="1">Host cell</location>
    </subcellularLocation>
    <subcellularLocation>
        <location evidence="2">Secreted</location>
    </subcellularLocation>
</comment>
<organism evidence="5 6">
    <name type="scientific">Ambispora leptoticha</name>
    <dbReference type="NCBI Taxonomy" id="144679"/>
    <lineage>
        <taxon>Eukaryota</taxon>
        <taxon>Fungi</taxon>
        <taxon>Fungi incertae sedis</taxon>
        <taxon>Mucoromycota</taxon>
        <taxon>Glomeromycotina</taxon>
        <taxon>Glomeromycetes</taxon>
        <taxon>Archaeosporales</taxon>
        <taxon>Ambisporaceae</taxon>
        <taxon>Ambispora</taxon>
    </lineage>
</organism>
<gene>
    <name evidence="5" type="ORF">ALEPTO_LOCUS3687</name>
</gene>